<keyword evidence="1" id="KW-0249">Electron transport</keyword>
<dbReference type="EMBL" id="MN105125">
    <property type="protein sequence ID" value="QHW07488.1"/>
    <property type="molecule type" value="Genomic_DNA"/>
</dbReference>
<sequence>MDFETIFFYTFSTIALTSAIFVIYSSNTIYSAFFLILVFTNSTALLLISEVEFLSIMLIIIYVGAITVLFLFVIMMLNINVRIDKDKINNFGYLPIIFLISFIFFLETFIMFSKIFTSYYHLVNNSFFYQKINTLFFFQDSMSGMFKILVDIKPFLKNFINELDIITNIETIGQVLYSYYTFFFLAAGIILLIALIGAVTLTKKEKKNNFKQNIYKQLSRDPVKAIFNINSFNRIKKQS</sequence>
<dbReference type="GO" id="GO:0031966">
    <property type="term" value="C:mitochondrial membrane"/>
    <property type="evidence" value="ECO:0007669"/>
    <property type="project" value="UniProtKB-SubCell"/>
</dbReference>
<dbReference type="Gene3D" id="1.20.120.1200">
    <property type="entry name" value="NADH-ubiquinone/plastoquinone oxidoreductase chain 6, subunit NuoJ"/>
    <property type="match status" value="1"/>
</dbReference>
<dbReference type="RefSeq" id="YP_009729749.1">
    <property type="nucleotide sequence ID" value="NC_045922.1"/>
</dbReference>
<keyword evidence="1" id="KW-0679">Respiratory chain</keyword>
<name>A0A6C0N9Z6_PLAVT</name>
<comment type="similarity">
    <text evidence="1">Belongs to the complex I subunit 6 family.</text>
</comment>
<keyword evidence="1" id="KW-0472">Membrane</keyword>
<keyword evidence="1" id="KW-0812">Transmembrane</keyword>
<feature type="transmembrane region" description="Helical" evidence="1">
    <location>
        <begin position="29"/>
        <end position="48"/>
    </location>
</feature>
<dbReference type="GeneID" id="43964540"/>
<dbReference type="PANTHER" id="PTHR33269">
    <property type="entry name" value="NADH-UBIQUINONE OXIDOREDUCTASE CHAIN 6"/>
    <property type="match status" value="1"/>
</dbReference>
<keyword evidence="1" id="KW-1278">Translocase</keyword>
<feature type="transmembrane region" description="Helical" evidence="1">
    <location>
        <begin position="54"/>
        <end position="79"/>
    </location>
</feature>
<feature type="transmembrane region" description="Helical" evidence="1">
    <location>
        <begin position="6"/>
        <end position="24"/>
    </location>
</feature>
<dbReference type="GO" id="GO:0008137">
    <property type="term" value="F:NADH dehydrogenase (ubiquinone) activity"/>
    <property type="evidence" value="ECO:0007669"/>
    <property type="project" value="UniProtKB-UniRule"/>
</dbReference>
<dbReference type="AlphaFoldDB" id="A0A6C0N9Z6"/>
<protein>
    <recommendedName>
        <fullName evidence="1">NADH-ubiquinone oxidoreductase chain 6</fullName>
        <ecNumber evidence="1">7.1.1.2</ecNumber>
    </recommendedName>
</protein>
<dbReference type="PANTHER" id="PTHR33269:SF17">
    <property type="entry name" value="NADH-UBIQUINONE OXIDOREDUCTASE CHAIN 6"/>
    <property type="match status" value="1"/>
</dbReference>
<reference evidence="2" key="1">
    <citation type="journal article" date="2019" name="Genome Biol. Evol.">
        <title>A High-Quality Grapevine Downy Mildew Genome Assembly Reveals Rapidly Evolving and Lineage-Specific Putative Host Adaptation Genes.</title>
        <authorList>
            <person name="Dussert Y."/>
            <person name="Mazet I.D."/>
            <person name="Couture C."/>
            <person name="Gouzy J."/>
            <person name="Piron M.C."/>
            <person name="Kuchly C."/>
            <person name="Bouchez O."/>
            <person name="Rispe C."/>
            <person name="Mestre P."/>
            <person name="Delmotte F."/>
        </authorList>
    </citation>
    <scope>NUCLEOTIDE SEQUENCE</scope>
</reference>
<keyword evidence="1" id="KW-0520">NAD</keyword>
<dbReference type="Pfam" id="PF00499">
    <property type="entry name" value="Oxidored_q3"/>
    <property type="match status" value="1"/>
</dbReference>
<organism evidence="2">
    <name type="scientific">Plasmopara viticola</name>
    <name type="common">Downy mildew of grapevine</name>
    <name type="synonym">Botrytis viticola</name>
    <dbReference type="NCBI Taxonomy" id="143451"/>
    <lineage>
        <taxon>Eukaryota</taxon>
        <taxon>Sar</taxon>
        <taxon>Stramenopiles</taxon>
        <taxon>Oomycota</taxon>
        <taxon>Peronosporomycetes</taxon>
        <taxon>Peronosporales</taxon>
        <taxon>Peronosporaceae</taxon>
        <taxon>Plasmopara</taxon>
    </lineage>
</organism>
<keyword evidence="1 2" id="KW-0496">Mitochondrion</keyword>
<dbReference type="SMR" id="A0A6C0N9Z6"/>
<accession>A0A6C0N9Z6</accession>
<comment type="subcellular location">
    <subcellularLocation>
        <location evidence="1">Mitochondrion membrane</location>
        <topology evidence="1">Multi-pass membrane protein</topology>
    </subcellularLocation>
</comment>
<geneLocation type="mitochondrion" evidence="2"/>
<gene>
    <name evidence="2" type="primary">nad6</name>
</gene>
<keyword evidence="1" id="KW-0813">Transport</keyword>
<comment type="catalytic activity">
    <reaction evidence="1">
        <text>a ubiquinone + NADH + 5 H(+)(in) = a ubiquinol + NAD(+) + 4 H(+)(out)</text>
        <dbReference type="Rhea" id="RHEA:29091"/>
        <dbReference type="Rhea" id="RHEA-COMP:9565"/>
        <dbReference type="Rhea" id="RHEA-COMP:9566"/>
        <dbReference type="ChEBI" id="CHEBI:15378"/>
        <dbReference type="ChEBI" id="CHEBI:16389"/>
        <dbReference type="ChEBI" id="CHEBI:17976"/>
        <dbReference type="ChEBI" id="CHEBI:57540"/>
        <dbReference type="ChEBI" id="CHEBI:57945"/>
        <dbReference type="EC" id="7.1.1.2"/>
    </reaction>
</comment>
<keyword evidence="1" id="KW-0830">Ubiquinone</keyword>
<comment type="function">
    <text evidence="1">Core subunit of the mitochondrial membrane respiratory chain NADH dehydrogenase (Complex I) which catalyzes electron transfer from NADH through the respiratory chain, using ubiquinone as an electron acceptor. Essential for the catalytic activity and assembly of complex I.</text>
</comment>
<dbReference type="InterPro" id="IPR001457">
    <property type="entry name" value="NADH_UbQ/plastoQ_OxRdtase_su6"/>
</dbReference>
<feature type="transmembrane region" description="Helical" evidence="1">
    <location>
        <begin position="177"/>
        <end position="201"/>
    </location>
</feature>
<dbReference type="EC" id="7.1.1.2" evidence="1"/>
<evidence type="ECO:0000313" key="2">
    <source>
        <dbReference type="EMBL" id="QHW07488.1"/>
    </source>
</evidence>
<evidence type="ECO:0000256" key="1">
    <source>
        <dbReference type="RuleBase" id="RU004430"/>
    </source>
</evidence>
<proteinExistence type="inferred from homology"/>
<feature type="transmembrane region" description="Helical" evidence="1">
    <location>
        <begin position="91"/>
        <end position="112"/>
    </location>
</feature>
<keyword evidence="1" id="KW-1133">Transmembrane helix</keyword>
<dbReference type="InterPro" id="IPR042106">
    <property type="entry name" value="Nuo/plastoQ_OxRdtase_6_NuoJ"/>
</dbReference>